<dbReference type="GeneID" id="107009891"/>
<sequence length="132" mass="15557">MYEIMWYVNGNDISTTVEEPENSSIYKKWEQVNVKAEFILKRTISSDLFDHIIKCKSAHEIWRTLDRFFNKKNKARLEILENKLANTTQGNLSISEYFLKIKNLCSEISLLNPEELISEARNEKNSHSWIEA</sequence>
<gene>
    <name evidence="2" type="primary">LOC107009891</name>
</gene>
<dbReference type="PANTHER" id="PTHR47481:SF36">
    <property type="entry name" value="CCHC-TYPE DOMAIN-CONTAINING PROTEIN"/>
    <property type="match status" value="1"/>
</dbReference>
<keyword evidence="1" id="KW-1185">Reference proteome</keyword>
<reference evidence="2" key="2">
    <citation type="submission" date="2025-08" db="UniProtKB">
        <authorList>
            <consortium name="RefSeq"/>
        </authorList>
    </citation>
    <scope>IDENTIFICATION</scope>
</reference>
<dbReference type="Pfam" id="PF14223">
    <property type="entry name" value="Retrotran_gag_2"/>
    <property type="match status" value="1"/>
</dbReference>
<dbReference type="Proteomes" id="UP000694930">
    <property type="component" value="Chromosome 2"/>
</dbReference>
<accession>A0ABM1G1N4</accession>
<dbReference type="RefSeq" id="XP_015064686.1">
    <property type="nucleotide sequence ID" value="XM_015209200.1"/>
</dbReference>
<proteinExistence type="predicted"/>
<protein>
    <submittedName>
        <fullName evidence="2">Uncharacterized protein LOC107009891</fullName>
    </submittedName>
</protein>
<evidence type="ECO:0000313" key="2">
    <source>
        <dbReference type="RefSeq" id="XP_015064686.1"/>
    </source>
</evidence>
<reference evidence="1" key="1">
    <citation type="journal article" date="2014" name="Nat. Genet.">
        <title>The genome of the stress-tolerant wild tomato species Solanum pennellii.</title>
        <authorList>
            <person name="Bolger A."/>
            <person name="Scossa F."/>
            <person name="Bolger M.E."/>
            <person name="Lanz C."/>
            <person name="Maumus F."/>
            <person name="Tohge T."/>
            <person name="Quesneville H."/>
            <person name="Alseekh S."/>
            <person name="Sorensen I."/>
            <person name="Lichtenstein G."/>
            <person name="Fich E.A."/>
            <person name="Conte M."/>
            <person name="Keller H."/>
            <person name="Schneeberger K."/>
            <person name="Schwacke R."/>
            <person name="Ofner I."/>
            <person name="Vrebalov J."/>
            <person name="Xu Y."/>
            <person name="Osorio S."/>
            <person name="Aflitos S.A."/>
            <person name="Schijlen E."/>
            <person name="Jimenez-Gomez J.M."/>
            <person name="Ryngajllo M."/>
            <person name="Kimura S."/>
            <person name="Kumar R."/>
            <person name="Koenig D."/>
            <person name="Headland L.R."/>
            <person name="Maloof J.N."/>
            <person name="Sinha N."/>
            <person name="van Ham R.C."/>
            <person name="Lankhorst R.K."/>
            <person name="Mao L."/>
            <person name="Vogel A."/>
            <person name="Arsova B."/>
            <person name="Panstruga R."/>
            <person name="Fei Z."/>
            <person name="Rose J.K."/>
            <person name="Zamir D."/>
            <person name="Carrari F."/>
            <person name="Giovannoni J.J."/>
            <person name="Weigel D."/>
            <person name="Usadel B."/>
            <person name="Fernie A.R."/>
        </authorList>
    </citation>
    <scope>NUCLEOTIDE SEQUENCE [LARGE SCALE GENOMIC DNA]</scope>
    <source>
        <strain evidence="1">cv. LA0716</strain>
    </source>
</reference>
<evidence type="ECO:0000313" key="1">
    <source>
        <dbReference type="Proteomes" id="UP000694930"/>
    </source>
</evidence>
<name>A0ABM1G1N4_SOLPN</name>
<dbReference type="PANTHER" id="PTHR47481">
    <property type="match status" value="1"/>
</dbReference>
<organism evidence="1 2">
    <name type="scientific">Solanum pennellii</name>
    <name type="common">Tomato</name>
    <name type="synonym">Lycopersicon pennellii</name>
    <dbReference type="NCBI Taxonomy" id="28526"/>
    <lineage>
        <taxon>Eukaryota</taxon>
        <taxon>Viridiplantae</taxon>
        <taxon>Streptophyta</taxon>
        <taxon>Embryophyta</taxon>
        <taxon>Tracheophyta</taxon>
        <taxon>Spermatophyta</taxon>
        <taxon>Magnoliopsida</taxon>
        <taxon>eudicotyledons</taxon>
        <taxon>Gunneridae</taxon>
        <taxon>Pentapetalae</taxon>
        <taxon>asterids</taxon>
        <taxon>lamiids</taxon>
        <taxon>Solanales</taxon>
        <taxon>Solanaceae</taxon>
        <taxon>Solanoideae</taxon>
        <taxon>Solaneae</taxon>
        <taxon>Solanum</taxon>
        <taxon>Solanum subgen. Lycopersicon</taxon>
    </lineage>
</organism>